<keyword evidence="3" id="KW-0238">DNA-binding</keyword>
<dbReference type="AlphaFoldDB" id="A0A1T4KEI6"/>
<feature type="coiled-coil region" evidence="1">
    <location>
        <begin position="23"/>
        <end position="50"/>
    </location>
</feature>
<keyword evidence="1" id="KW-0175">Coiled coil</keyword>
<reference evidence="4" key="1">
    <citation type="submission" date="2017-02" db="EMBL/GenBank/DDBJ databases">
        <authorList>
            <person name="Varghese N."/>
            <person name="Submissions S."/>
        </authorList>
    </citation>
    <scope>NUCLEOTIDE SEQUENCE [LARGE SCALE GENOMIC DNA]</scope>
    <source>
        <strain evidence="4">ATCC 25662</strain>
    </source>
</reference>
<dbReference type="EMBL" id="FUWY01000001">
    <property type="protein sequence ID" value="SJZ40878.1"/>
    <property type="molecule type" value="Genomic_DNA"/>
</dbReference>
<dbReference type="SMART" id="SM00850">
    <property type="entry name" value="LytTR"/>
    <property type="match status" value="1"/>
</dbReference>
<dbReference type="STRING" id="118967.SAMN02745191_0503"/>
<feature type="domain" description="HTH LytTR-type" evidence="2">
    <location>
        <begin position="56"/>
        <end position="145"/>
    </location>
</feature>
<dbReference type="GO" id="GO:0003677">
    <property type="term" value="F:DNA binding"/>
    <property type="evidence" value="ECO:0007669"/>
    <property type="project" value="UniProtKB-KW"/>
</dbReference>
<dbReference type="InterPro" id="IPR046947">
    <property type="entry name" value="LytR-like"/>
</dbReference>
<evidence type="ECO:0000259" key="2">
    <source>
        <dbReference type="PROSITE" id="PS50930"/>
    </source>
</evidence>
<dbReference type="PROSITE" id="PS50930">
    <property type="entry name" value="HTH_LYTTR"/>
    <property type="match status" value="1"/>
</dbReference>
<gene>
    <name evidence="3" type="ORF">SAMN02745191_0503</name>
</gene>
<dbReference type="PANTHER" id="PTHR37299:SF1">
    <property type="entry name" value="STAGE 0 SPORULATION PROTEIN A HOMOLOG"/>
    <property type="match status" value="1"/>
</dbReference>
<protein>
    <submittedName>
        <fullName evidence="3">LytTr DNA-binding domain-containing protein</fullName>
    </submittedName>
</protein>
<dbReference type="InterPro" id="IPR007492">
    <property type="entry name" value="LytTR_DNA-bd_dom"/>
</dbReference>
<dbReference type="Proteomes" id="UP000243297">
    <property type="component" value="Unassembled WGS sequence"/>
</dbReference>
<keyword evidence="4" id="KW-1185">Reference proteome</keyword>
<name>A0A1T4KEI6_9FIRM</name>
<dbReference type="PANTHER" id="PTHR37299">
    <property type="entry name" value="TRANSCRIPTIONAL REGULATOR-RELATED"/>
    <property type="match status" value="1"/>
</dbReference>
<proteinExistence type="predicted"/>
<dbReference type="Gene3D" id="2.40.50.1020">
    <property type="entry name" value="LytTr DNA-binding domain"/>
    <property type="match status" value="1"/>
</dbReference>
<evidence type="ECO:0000256" key="1">
    <source>
        <dbReference type="SAM" id="Coils"/>
    </source>
</evidence>
<dbReference type="GO" id="GO:0000156">
    <property type="term" value="F:phosphorelay response regulator activity"/>
    <property type="evidence" value="ECO:0007669"/>
    <property type="project" value="InterPro"/>
</dbReference>
<evidence type="ECO:0000313" key="4">
    <source>
        <dbReference type="Proteomes" id="UP000243297"/>
    </source>
</evidence>
<accession>A0A1T4KEI6</accession>
<dbReference type="Pfam" id="PF04397">
    <property type="entry name" value="LytTR"/>
    <property type="match status" value="1"/>
</dbReference>
<dbReference type="RefSeq" id="WP_078710937.1">
    <property type="nucleotide sequence ID" value="NZ_FUWY01000001.1"/>
</dbReference>
<sequence length="147" mass="17218">MKVKVVIDIEKEEEITIQCRQVTPDLKKLIEFLENKNQKLEAVSNQNQKVYVHPMDVLYIESVDGITYIYTTDNVFKLKMTLQELEDTYQGTDYFRGAKNLIINIQHVESLKSQLNGRIIVTMDNEELLVVSRHYARLLKEKLKGEK</sequence>
<organism evidence="3 4">
    <name type="scientific">Anaerorhabdus furcosa</name>
    <dbReference type="NCBI Taxonomy" id="118967"/>
    <lineage>
        <taxon>Bacteria</taxon>
        <taxon>Bacillati</taxon>
        <taxon>Bacillota</taxon>
        <taxon>Erysipelotrichia</taxon>
        <taxon>Erysipelotrichales</taxon>
        <taxon>Erysipelotrichaceae</taxon>
        <taxon>Anaerorhabdus</taxon>
    </lineage>
</organism>
<dbReference type="OrthoDB" id="9787344at2"/>
<evidence type="ECO:0000313" key="3">
    <source>
        <dbReference type="EMBL" id="SJZ40878.1"/>
    </source>
</evidence>